<accession>A0A0V0TT75</accession>
<proteinExistence type="predicted"/>
<name>A0A0V0TT75_9BILA</name>
<dbReference type="OrthoDB" id="10301271at2759"/>
<sequence>MFVRAECSASKNRWQPVASWSPSQNRQTRWKEVTNDAADDVTRSRSFISALFESFRVASLLFPQLDASGLSWSGGDSESA</sequence>
<keyword evidence="2" id="KW-1185">Reference proteome</keyword>
<reference evidence="1 2" key="1">
    <citation type="submission" date="2015-01" db="EMBL/GenBank/DDBJ databases">
        <title>Evolution of Trichinella species and genotypes.</title>
        <authorList>
            <person name="Korhonen P.K."/>
            <person name="Edoardo P."/>
            <person name="Giuseppe L.R."/>
            <person name="Gasser R.B."/>
        </authorList>
    </citation>
    <scope>NUCLEOTIDE SEQUENCE [LARGE SCALE GENOMIC DNA]</scope>
    <source>
        <strain evidence="1">ISS417</strain>
    </source>
</reference>
<dbReference type="EMBL" id="JYDJ01000152">
    <property type="protein sequence ID" value="KRX42112.1"/>
    <property type="molecule type" value="Genomic_DNA"/>
</dbReference>
<evidence type="ECO:0000313" key="1">
    <source>
        <dbReference type="EMBL" id="KRX42112.1"/>
    </source>
</evidence>
<organism evidence="1 2">
    <name type="scientific">Trichinella murrelli</name>
    <dbReference type="NCBI Taxonomy" id="144512"/>
    <lineage>
        <taxon>Eukaryota</taxon>
        <taxon>Metazoa</taxon>
        <taxon>Ecdysozoa</taxon>
        <taxon>Nematoda</taxon>
        <taxon>Enoplea</taxon>
        <taxon>Dorylaimia</taxon>
        <taxon>Trichinellida</taxon>
        <taxon>Trichinellidae</taxon>
        <taxon>Trichinella</taxon>
    </lineage>
</organism>
<dbReference type="AlphaFoldDB" id="A0A0V0TT75"/>
<protein>
    <submittedName>
        <fullName evidence="1">Uncharacterized protein</fullName>
    </submittedName>
</protein>
<gene>
    <name evidence="1" type="ORF">T05_1344</name>
</gene>
<dbReference type="Proteomes" id="UP000055048">
    <property type="component" value="Unassembled WGS sequence"/>
</dbReference>
<evidence type="ECO:0000313" key="2">
    <source>
        <dbReference type="Proteomes" id="UP000055048"/>
    </source>
</evidence>
<comment type="caution">
    <text evidence="1">The sequence shown here is derived from an EMBL/GenBank/DDBJ whole genome shotgun (WGS) entry which is preliminary data.</text>
</comment>